<gene>
    <name evidence="2" type="ORF">WKV44_08295</name>
</gene>
<keyword evidence="1" id="KW-1133">Transmembrane helix</keyword>
<feature type="transmembrane region" description="Helical" evidence="1">
    <location>
        <begin position="111"/>
        <end position="133"/>
    </location>
</feature>
<protein>
    <submittedName>
        <fullName evidence="2">DUF2269 family protein</fullName>
    </submittedName>
</protein>
<keyword evidence="1" id="KW-0812">Transmembrane</keyword>
<feature type="transmembrane region" description="Helical" evidence="1">
    <location>
        <begin position="83"/>
        <end position="105"/>
    </location>
</feature>
<feature type="transmembrane region" description="Helical" evidence="1">
    <location>
        <begin position="5"/>
        <end position="25"/>
    </location>
</feature>
<accession>A0ABU9UCZ8</accession>
<dbReference type="Proteomes" id="UP001466331">
    <property type="component" value="Unassembled WGS sequence"/>
</dbReference>
<dbReference type="RefSeq" id="WP_420069995.1">
    <property type="nucleotide sequence ID" value="NZ_JBCHKQ010000004.1"/>
</dbReference>
<keyword evidence="1" id="KW-0472">Membrane</keyword>
<keyword evidence="3" id="KW-1185">Reference proteome</keyword>
<sequence length="198" mass="22487">MNTRIVLFVALGFMGLMIFAAILFPDFLENIMLTPAYYNHILFLHVLTVMLFFVNAVVGIFWEARSLSSKNKEVIVHTYKTVTWLDAHFSSPMIILAVSSGILLGYGNGGIWSSGWLSLSFLLFIFSGLVWIVSDIPSQYKIRDGLERLSSSIADIPPDFMNLLKRRLFISLSGVLPLFIVFVLMIYKPDFPSVMDWF</sequence>
<dbReference type="Pfam" id="PF10027">
    <property type="entry name" value="DUF2269"/>
    <property type="match status" value="1"/>
</dbReference>
<reference evidence="2 3" key="1">
    <citation type="submission" date="2024-03" db="EMBL/GenBank/DDBJ databases">
        <title>Ignisphaera cupida sp. nov., a hyperthermophilic hydrolytic archaeon from a hot spring of Kamchatka, and proposal of Ignisphaeraceae fam. nov.</title>
        <authorList>
            <person name="Podosokorskaya O.A."/>
            <person name="Elcheninov A.G."/>
            <person name="Maltseva A.I."/>
            <person name="Zayulina K.S."/>
            <person name="Novikov A."/>
            <person name="Merkel A.Y."/>
        </authorList>
    </citation>
    <scope>NUCLEOTIDE SEQUENCE [LARGE SCALE GENOMIC DNA]</scope>
    <source>
        <strain evidence="2 3">38H-sp</strain>
    </source>
</reference>
<comment type="caution">
    <text evidence="2">The sequence shown here is derived from an EMBL/GenBank/DDBJ whole genome shotgun (WGS) entry which is preliminary data.</text>
</comment>
<name>A0ABU9UCZ8_9SPIR</name>
<proteinExistence type="predicted"/>
<organism evidence="2 3">
    <name type="scientific">Rarispira pelagica</name>
    <dbReference type="NCBI Taxonomy" id="3141764"/>
    <lineage>
        <taxon>Bacteria</taxon>
        <taxon>Pseudomonadati</taxon>
        <taxon>Spirochaetota</taxon>
        <taxon>Spirochaetia</taxon>
        <taxon>Winmispirales</taxon>
        <taxon>Winmispiraceae</taxon>
        <taxon>Rarispira</taxon>
    </lineage>
</organism>
<feature type="transmembrane region" description="Helical" evidence="1">
    <location>
        <begin position="37"/>
        <end position="62"/>
    </location>
</feature>
<dbReference type="InterPro" id="IPR018729">
    <property type="entry name" value="DUF2269_transmembrane"/>
</dbReference>
<evidence type="ECO:0000313" key="2">
    <source>
        <dbReference type="EMBL" id="MEM5948543.1"/>
    </source>
</evidence>
<feature type="transmembrane region" description="Helical" evidence="1">
    <location>
        <begin position="168"/>
        <end position="187"/>
    </location>
</feature>
<dbReference type="EMBL" id="JBCHKQ010000004">
    <property type="protein sequence ID" value="MEM5948543.1"/>
    <property type="molecule type" value="Genomic_DNA"/>
</dbReference>
<evidence type="ECO:0000256" key="1">
    <source>
        <dbReference type="SAM" id="Phobius"/>
    </source>
</evidence>
<evidence type="ECO:0000313" key="3">
    <source>
        <dbReference type="Proteomes" id="UP001466331"/>
    </source>
</evidence>